<evidence type="ECO:0000313" key="3">
    <source>
        <dbReference type="Proteomes" id="UP000217758"/>
    </source>
</evidence>
<dbReference type="RefSeq" id="WP_128833205.1">
    <property type="nucleotide sequence ID" value="NZ_AP014612.1"/>
</dbReference>
<dbReference type="AlphaFoldDB" id="A0A1L7LJ16"/>
<reference evidence="2 3" key="1">
    <citation type="journal article" date="2016" name="Microbiol. Immunol.">
        <title>Complete genome sequence of Streptococcus troglodytae TKU31 isolated from the oral cavity of a chimpanzee (Pan troglodytes).</title>
        <authorList>
            <person name="Okamoto M."/>
            <person name="Naito M."/>
            <person name="Miyanohara M."/>
            <person name="Imai S."/>
            <person name="Nomura Y."/>
            <person name="Saito W."/>
            <person name="Momoi Y."/>
            <person name="Takada K."/>
            <person name="Miyabe-Nishiwaki T."/>
            <person name="Tomonaga M."/>
            <person name="Hanada N."/>
        </authorList>
    </citation>
    <scope>NUCLEOTIDE SEQUENCE [LARGE SCALE GENOMIC DNA]</scope>
    <source>
        <strain evidence="3">TKU 31</strain>
    </source>
</reference>
<dbReference type="EMBL" id="AP014612">
    <property type="protein sequence ID" value="BAQ24139.1"/>
    <property type="molecule type" value="Genomic_DNA"/>
</dbReference>
<organism evidence="2 3">
    <name type="scientific">Streptococcus troglodytae</name>
    <dbReference type="NCBI Taxonomy" id="1111760"/>
    <lineage>
        <taxon>Bacteria</taxon>
        <taxon>Bacillati</taxon>
        <taxon>Bacillota</taxon>
        <taxon>Bacilli</taxon>
        <taxon>Lactobacillales</taxon>
        <taxon>Streptococcaceae</taxon>
        <taxon>Streptococcus</taxon>
    </lineage>
</organism>
<dbReference type="Pfam" id="PF14355">
    <property type="entry name" value="Abi_C"/>
    <property type="match status" value="1"/>
</dbReference>
<accession>A0A1L7LJ16</accession>
<dbReference type="InterPro" id="IPR026001">
    <property type="entry name" value="Abi-like_C"/>
</dbReference>
<name>A0A1L7LJ16_9STRE</name>
<evidence type="ECO:0000313" key="2">
    <source>
        <dbReference type="EMBL" id="BAQ24139.1"/>
    </source>
</evidence>
<sequence>MEYKISPVYRMKLLEKVEKEIWNRYKSYKDVEQYMKLNQIYDGFGQVDFDISYFSEGKNKEKINLIETLRVIAQDIPDKLLKMAIDLGIETPDYIPSIPTFRNELKADYKNASTSFEKAFQNIEEDPAESVGYANSVLESIIKEILKDQRFDIDATKLTNGKLVKAILKEFGLNPNSPQMPDEIKSIGSSLTTVSKAIEDLRSDKTSFHGHDSEKYLIDEPLYAYFIVNACATVGLFLINFYEKKFPKEVELVNNDEWDDLPF</sequence>
<gene>
    <name evidence="2" type="ORF">SRT_08780</name>
</gene>
<evidence type="ECO:0000259" key="1">
    <source>
        <dbReference type="Pfam" id="PF14355"/>
    </source>
</evidence>
<feature type="domain" description="Abortive infection protein-like C-terminal" evidence="1">
    <location>
        <begin position="162"/>
        <end position="239"/>
    </location>
</feature>
<keyword evidence="3" id="KW-1185">Reference proteome</keyword>
<proteinExistence type="predicted"/>
<dbReference type="Proteomes" id="UP000217758">
    <property type="component" value="Chromosome"/>
</dbReference>
<protein>
    <submittedName>
        <fullName evidence="2">UDP-N-acetylglucosamine 2-epimerase</fullName>
    </submittedName>
</protein>
<dbReference type="KEGG" id="strg:SRT_08780"/>